<keyword evidence="2" id="KW-1185">Reference proteome</keyword>
<name>A0A928VRL0_9CYAN</name>
<reference evidence="1" key="1">
    <citation type="submission" date="2020-10" db="EMBL/GenBank/DDBJ databases">
        <authorList>
            <person name="Castelo-Branco R."/>
            <person name="Eusebio N."/>
            <person name="Adriana R."/>
            <person name="Vieira A."/>
            <person name="Brugerolle De Fraissinette N."/>
            <person name="Rezende De Castro R."/>
            <person name="Schneider M.P."/>
            <person name="Vasconcelos V."/>
            <person name="Leao P.N."/>
        </authorList>
    </citation>
    <scope>NUCLEOTIDE SEQUENCE</scope>
    <source>
        <strain evidence="1">LEGE 11480</strain>
    </source>
</reference>
<organism evidence="1 2">
    <name type="scientific">Romeriopsis navalis LEGE 11480</name>
    <dbReference type="NCBI Taxonomy" id="2777977"/>
    <lineage>
        <taxon>Bacteria</taxon>
        <taxon>Bacillati</taxon>
        <taxon>Cyanobacteriota</taxon>
        <taxon>Cyanophyceae</taxon>
        <taxon>Leptolyngbyales</taxon>
        <taxon>Leptolyngbyaceae</taxon>
        <taxon>Romeriopsis</taxon>
        <taxon>Romeriopsis navalis</taxon>
    </lineage>
</organism>
<comment type="caution">
    <text evidence="1">The sequence shown here is derived from an EMBL/GenBank/DDBJ whole genome shotgun (WGS) entry which is preliminary data.</text>
</comment>
<protein>
    <submittedName>
        <fullName evidence="1">Uncharacterized protein</fullName>
    </submittedName>
</protein>
<gene>
    <name evidence="1" type="ORF">IQ266_27405</name>
</gene>
<dbReference type="Proteomes" id="UP000625316">
    <property type="component" value="Unassembled WGS sequence"/>
</dbReference>
<accession>A0A928VRL0</accession>
<dbReference type="AlphaFoldDB" id="A0A928VRL0"/>
<sequence>SRVELLKPENGAIMKSPIVFSWRGIAGVGGYRLFVKSADKTLLSAVLKSDTTSYTAPPWLKGETDKSLTWNVQALKADGSVLQASEPGVFRIK</sequence>
<dbReference type="Gene3D" id="2.60.40.10">
    <property type="entry name" value="Immunoglobulins"/>
    <property type="match status" value="1"/>
</dbReference>
<dbReference type="EMBL" id="JADEXQ010000209">
    <property type="protein sequence ID" value="MBE9033463.1"/>
    <property type="molecule type" value="Genomic_DNA"/>
</dbReference>
<proteinExistence type="predicted"/>
<dbReference type="InterPro" id="IPR013783">
    <property type="entry name" value="Ig-like_fold"/>
</dbReference>
<evidence type="ECO:0000313" key="2">
    <source>
        <dbReference type="Proteomes" id="UP000625316"/>
    </source>
</evidence>
<feature type="non-terminal residue" evidence="1">
    <location>
        <position position="1"/>
    </location>
</feature>
<evidence type="ECO:0000313" key="1">
    <source>
        <dbReference type="EMBL" id="MBE9033463.1"/>
    </source>
</evidence>